<evidence type="ECO:0000313" key="3">
    <source>
        <dbReference type="EMBL" id="AAS95416.1"/>
    </source>
</evidence>
<dbReference type="PATRIC" id="fig|882.5.peg.880"/>
<reference evidence="3 4" key="1">
    <citation type="journal article" date="2004" name="Nat. Biotechnol.">
        <title>The genome sequence of the anaerobic, sulfate-reducing bacterium Desulfovibrio vulgaris Hildenborough.</title>
        <authorList>
            <person name="Heidelberg J.F."/>
            <person name="Seshadri R."/>
            <person name="Haveman S.A."/>
            <person name="Hemme C.L."/>
            <person name="Paulsen I.T."/>
            <person name="Kolonay J.F."/>
            <person name="Eisen J.A."/>
            <person name="Ward N."/>
            <person name="Methe B."/>
            <person name="Brinkac L.M."/>
            <person name="Daugherty S.C."/>
            <person name="Deboy R.T."/>
            <person name="Dodson R.J."/>
            <person name="Durkin A.S."/>
            <person name="Madupu R."/>
            <person name="Nelson W.C."/>
            <person name="Sullivan S.A."/>
            <person name="Fouts D."/>
            <person name="Haft D.H."/>
            <person name="Selengut J."/>
            <person name="Peterson J.D."/>
            <person name="Davidsen T.M."/>
            <person name="Zafar N."/>
            <person name="Zhou L."/>
            <person name="Radune D."/>
            <person name="Dimitrov G."/>
            <person name="Hance M."/>
            <person name="Tran K."/>
            <person name="Khouri H."/>
            <person name="Gill J."/>
            <person name="Utterback T.R."/>
            <person name="Feldblyum T.V."/>
            <person name="Wall J.D."/>
            <person name="Voordouw G."/>
            <person name="Fraser C.M."/>
        </authorList>
    </citation>
    <scope>NUCLEOTIDE SEQUENCE [LARGE SCALE GENOMIC DNA]</scope>
    <source>
        <strain evidence="4">ATCC 29579 / DSM 644 / NCIMB 8303 / VKM B-1760 / Hildenborough</strain>
    </source>
</reference>
<feature type="region of interest" description="Disordered" evidence="1">
    <location>
        <begin position="87"/>
        <end position="124"/>
    </location>
</feature>
<dbReference type="STRING" id="882.DVU_0936"/>
<dbReference type="NCBIfam" id="TIGR01764">
    <property type="entry name" value="excise"/>
    <property type="match status" value="1"/>
</dbReference>
<dbReference type="OrthoDB" id="5459819at2"/>
<organism evidence="3 4">
    <name type="scientific">Nitratidesulfovibrio vulgaris (strain ATCC 29579 / DSM 644 / CCUG 34227 / NCIMB 8303 / VKM B-1760 / Hildenborough)</name>
    <name type="common">Desulfovibrio vulgaris</name>
    <dbReference type="NCBI Taxonomy" id="882"/>
    <lineage>
        <taxon>Bacteria</taxon>
        <taxon>Pseudomonadati</taxon>
        <taxon>Thermodesulfobacteriota</taxon>
        <taxon>Desulfovibrionia</taxon>
        <taxon>Desulfovibrionales</taxon>
        <taxon>Desulfovibrionaceae</taxon>
        <taxon>Nitratidesulfovibrio</taxon>
    </lineage>
</organism>
<dbReference type="SMR" id="Q72DJ3"/>
<dbReference type="GO" id="GO:0003677">
    <property type="term" value="F:DNA binding"/>
    <property type="evidence" value="ECO:0007669"/>
    <property type="project" value="InterPro"/>
</dbReference>
<dbReference type="InterPro" id="IPR010093">
    <property type="entry name" value="SinI_DNA-bd"/>
</dbReference>
<dbReference type="SUPFAM" id="SSF46955">
    <property type="entry name" value="Putative DNA-binding domain"/>
    <property type="match status" value="1"/>
</dbReference>
<name>Q72DJ3_NITV2</name>
<evidence type="ECO:0000256" key="1">
    <source>
        <dbReference type="SAM" id="MobiDB-lite"/>
    </source>
</evidence>
<dbReference type="InterPro" id="IPR009061">
    <property type="entry name" value="DNA-bd_dom_put_sf"/>
</dbReference>
<evidence type="ECO:0000313" key="4">
    <source>
        <dbReference type="Proteomes" id="UP000002194"/>
    </source>
</evidence>
<proteinExistence type="predicted"/>
<dbReference type="PaxDb" id="882-DVU_0936"/>
<dbReference type="EMBL" id="AE017285">
    <property type="protein sequence ID" value="AAS95416.1"/>
    <property type="molecule type" value="Genomic_DNA"/>
</dbReference>
<feature type="domain" description="Helix-turn-helix" evidence="2">
    <location>
        <begin position="35"/>
        <end position="83"/>
    </location>
</feature>
<sequence>MIRDANRALMCCKVTGNGPVRATLRWSTLMQKTTFTLGEAAELLSCHKETLRRAIKDGALRAARLGRGYRISRIDLEAFWTAQGGGELFGETVGEDQPVSPAQPREEKRRKEPTGPRQLTLPTS</sequence>
<dbReference type="eggNOG" id="ENOG50318FB">
    <property type="taxonomic scope" value="Bacteria"/>
</dbReference>
<dbReference type="Proteomes" id="UP000002194">
    <property type="component" value="Chromosome"/>
</dbReference>
<feature type="compositionally biased region" description="Basic and acidic residues" evidence="1">
    <location>
        <begin position="104"/>
        <end position="114"/>
    </location>
</feature>
<protein>
    <recommendedName>
        <fullName evidence="2">Helix-turn-helix domain-containing protein</fullName>
    </recommendedName>
</protein>
<gene>
    <name evidence="3" type="ordered locus">DVU_0936</name>
</gene>
<dbReference type="EnsemblBacteria" id="AAS95416">
    <property type="protein sequence ID" value="AAS95416"/>
    <property type="gene ID" value="DVU_0936"/>
</dbReference>
<accession>Q72DJ3</accession>
<dbReference type="Pfam" id="PF12728">
    <property type="entry name" value="HTH_17"/>
    <property type="match status" value="1"/>
</dbReference>
<dbReference type="AlphaFoldDB" id="Q72DJ3"/>
<evidence type="ECO:0000259" key="2">
    <source>
        <dbReference type="Pfam" id="PF12728"/>
    </source>
</evidence>
<dbReference type="KEGG" id="dvu:DVU_0936"/>
<dbReference type="InterPro" id="IPR041657">
    <property type="entry name" value="HTH_17"/>
</dbReference>
<keyword evidence="4" id="KW-1185">Reference proteome</keyword>
<dbReference type="HOGENOM" id="CLU_163228_0_0_7"/>